<name>A0A225UJ57_9STRA</name>
<feature type="region of interest" description="Disordered" evidence="1">
    <location>
        <begin position="56"/>
        <end position="85"/>
    </location>
</feature>
<dbReference type="AlphaFoldDB" id="A0A225UJ57"/>
<evidence type="ECO:0000256" key="1">
    <source>
        <dbReference type="SAM" id="MobiDB-lite"/>
    </source>
</evidence>
<gene>
    <name evidence="2" type="ORF">PHMEG_00037555</name>
</gene>
<keyword evidence="3" id="KW-1185">Reference proteome</keyword>
<evidence type="ECO:0000313" key="2">
    <source>
        <dbReference type="EMBL" id="OWY93154.1"/>
    </source>
</evidence>
<proteinExistence type="predicted"/>
<protein>
    <submittedName>
        <fullName evidence="2">Uncharacterized protein</fullName>
    </submittedName>
</protein>
<dbReference type="EMBL" id="NBNE01016615">
    <property type="protein sequence ID" value="OWY93154.1"/>
    <property type="molecule type" value="Genomic_DNA"/>
</dbReference>
<evidence type="ECO:0000313" key="3">
    <source>
        <dbReference type="Proteomes" id="UP000198211"/>
    </source>
</evidence>
<organism evidence="2 3">
    <name type="scientific">Phytophthora megakarya</name>
    <dbReference type="NCBI Taxonomy" id="4795"/>
    <lineage>
        <taxon>Eukaryota</taxon>
        <taxon>Sar</taxon>
        <taxon>Stramenopiles</taxon>
        <taxon>Oomycota</taxon>
        <taxon>Peronosporomycetes</taxon>
        <taxon>Peronosporales</taxon>
        <taxon>Peronosporaceae</taxon>
        <taxon>Phytophthora</taxon>
    </lineage>
</organism>
<reference evidence="3" key="1">
    <citation type="submission" date="2017-03" db="EMBL/GenBank/DDBJ databases">
        <title>Phytopthora megakarya and P. palmivora, two closely related causual agents of cacao black pod achieved similar genome size and gene model numbers by different mechanisms.</title>
        <authorList>
            <person name="Ali S."/>
            <person name="Shao J."/>
            <person name="Larry D.J."/>
            <person name="Kronmiller B."/>
            <person name="Shen D."/>
            <person name="Strem M.D."/>
            <person name="Melnick R.L."/>
            <person name="Guiltinan M.J."/>
            <person name="Tyler B.M."/>
            <person name="Meinhardt L.W."/>
            <person name="Bailey B.A."/>
        </authorList>
    </citation>
    <scope>NUCLEOTIDE SEQUENCE [LARGE SCALE GENOMIC DNA]</scope>
    <source>
        <strain evidence="3">zdho120</strain>
    </source>
</reference>
<feature type="non-terminal residue" evidence="2">
    <location>
        <position position="85"/>
    </location>
</feature>
<dbReference type="Proteomes" id="UP000198211">
    <property type="component" value="Unassembled WGS sequence"/>
</dbReference>
<feature type="compositionally biased region" description="Low complexity" evidence="1">
    <location>
        <begin position="65"/>
        <end position="85"/>
    </location>
</feature>
<comment type="caution">
    <text evidence="2">The sequence shown here is derived from an EMBL/GenBank/DDBJ whole genome shotgun (WGS) entry which is preliminary data.</text>
</comment>
<accession>A0A225UJ57</accession>
<sequence length="85" mass="8684">MTRQAVISGIAVDQSLADQAVITSIAVDQSLADADLVAPWVSEGSVVSEVAGNAPTEVVNEGSADAETAPTARAETAEAWTRTRS</sequence>